<accession>A0A0A9HGU7</accession>
<proteinExistence type="predicted"/>
<sequence length="36" mass="4390">MLKSELPRFTEFPAEQPESKDPTLCRNFRPNRNFRH</sequence>
<name>A0A0A9HGU7_ARUDO</name>
<evidence type="ECO:0000256" key="1">
    <source>
        <dbReference type="SAM" id="MobiDB-lite"/>
    </source>
</evidence>
<reference evidence="2" key="1">
    <citation type="submission" date="2014-09" db="EMBL/GenBank/DDBJ databases">
        <authorList>
            <person name="Magalhaes I.L.F."/>
            <person name="Oliveira U."/>
            <person name="Santos F.R."/>
            <person name="Vidigal T.H.D.A."/>
            <person name="Brescovit A.D."/>
            <person name="Santos A.J."/>
        </authorList>
    </citation>
    <scope>NUCLEOTIDE SEQUENCE</scope>
    <source>
        <tissue evidence="2">Shoot tissue taken approximately 20 cm above the soil surface</tissue>
    </source>
</reference>
<organism evidence="2">
    <name type="scientific">Arundo donax</name>
    <name type="common">Giant reed</name>
    <name type="synonym">Donax arundinaceus</name>
    <dbReference type="NCBI Taxonomy" id="35708"/>
    <lineage>
        <taxon>Eukaryota</taxon>
        <taxon>Viridiplantae</taxon>
        <taxon>Streptophyta</taxon>
        <taxon>Embryophyta</taxon>
        <taxon>Tracheophyta</taxon>
        <taxon>Spermatophyta</taxon>
        <taxon>Magnoliopsida</taxon>
        <taxon>Liliopsida</taxon>
        <taxon>Poales</taxon>
        <taxon>Poaceae</taxon>
        <taxon>PACMAD clade</taxon>
        <taxon>Arundinoideae</taxon>
        <taxon>Arundineae</taxon>
        <taxon>Arundo</taxon>
    </lineage>
</organism>
<protein>
    <submittedName>
        <fullName evidence="2">Uncharacterized protein</fullName>
    </submittedName>
</protein>
<dbReference type="EMBL" id="GBRH01161914">
    <property type="protein sequence ID" value="JAE35982.1"/>
    <property type="molecule type" value="Transcribed_RNA"/>
</dbReference>
<evidence type="ECO:0000313" key="2">
    <source>
        <dbReference type="EMBL" id="JAE35982.1"/>
    </source>
</evidence>
<feature type="region of interest" description="Disordered" evidence="1">
    <location>
        <begin position="1"/>
        <end position="36"/>
    </location>
</feature>
<reference evidence="2" key="2">
    <citation type="journal article" date="2015" name="Data Brief">
        <title>Shoot transcriptome of the giant reed, Arundo donax.</title>
        <authorList>
            <person name="Barrero R.A."/>
            <person name="Guerrero F.D."/>
            <person name="Moolhuijzen P."/>
            <person name="Goolsby J.A."/>
            <person name="Tidwell J."/>
            <person name="Bellgard S.E."/>
            <person name="Bellgard M.I."/>
        </authorList>
    </citation>
    <scope>NUCLEOTIDE SEQUENCE</scope>
    <source>
        <tissue evidence="2">Shoot tissue taken approximately 20 cm above the soil surface</tissue>
    </source>
</reference>
<dbReference type="AlphaFoldDB" id="A0A0A9HGU7"/>